<organism evidence="1 2">
    <name type="scientific">Caulobacter phage Seuss</name>
    <dbReference type="NCBI Taxonomy" id="1675601"/>
    <lineage>
        <taxon>Viruses</taxon>
        <taxon>Duplodnaviria</taxon>
        <taxon>Heunggongvirae</taxon>
        <taxon>Uroviricota</taxon>
        <taxon>Caudoviricetes</taxon>
        <taxon>Seussvirus</taxon>
        <taxon>Seussvirus seuss</taxon>
    </lineage>
</organism>
<dbReference type="EMBL" id="KT001914">
    <property type="protein sequence ID" value="AKU43540.1"/>
    <property type="molecule type" value="Genomic_DNA"/>
</dbReference>
<evidence type="ECO:0000313" key="2">
    <source>
        <dbReference type="Proteomes" id="UP000221339"/>
    </source>
</evidence>
<proteinExistence type="predicted"/>
<keyword evidence="2" id="KW-1185">Reference proteome</keyword>
<dbReference type="Proteomes" id="UP000221339">
    <property type="component" value="Segment"/>
</dbReference>
<accession>A0A0K1LN29</accession>
<name>A0A0K1LN29_9CAUD</name>
<sequence>MKFLVETKDNLQVVGNGEEMHARYNRPSVVRDNTFMQQHIAAGTVQIKARLVDEATDAEYEDRWLAAHKDAKTADDKEAATEKVTDKFLAEFEFSDKPKKGKDEQPPPPKA</sequence>
<reference evidence="1 2" key="1">
    <citation type="journal article" date="2015" name="Genome Announc.">
        <title>Complete Genome Sequence of Caulobacter crescentus Siphophage Seuss.</title>
        <authorList>
            <person name="Sloan J.M."/>
            <person name="Keene J.L."/>
            <person name="Cahill J.L."/>
            <person name="Rasche E.S."/>
            <person name="Kuty Everett G.F."/>
        </authorList>
    </citation>
    <scope>NUCLEOTIDE SEQUENCE [LARGE SCALE GENOMIC DNA]</scope>
</reference>
<protein>
    <submittedName>
        <fullName evidence="1">Uncharacterized protein</fullName>
    </submittedName>
</protein>
<evidence type="ECO:0000313" key="1">
    <source>
        <dbReference type="EMBL" id="AKU43540.1"/>
    </source>
</evidence>
<gene>
    <name evidence="1" type="ORF">CPT_Seuss14</name>
</gene>